<dbReference type="InterPro" id="IPR001163">
    <property type="entry name" value="Sm_dom_euk/arc"/>
</dbReference>
<dbReference type="RefSeq" id="XP_007604051.1">
    <property type="nucleotide sequence ID" value="XM_007603989.1"/>
</dbReference>
<evidence type="ECO:0000256" key="2">
    <source>
        <dbReference type="ARBA" id="ARBA00023274"/>
    </source>
</evidence>
<evidence type="ECO:0000313" key="5">
    <source>
        <dbReference type="Proteomes" id="UP000011082"/>
    </source>
</evidence>
<dbReference type="OMA" id="DGRYMYG"/>
<dbReference type="InterPro" id="IPR044642">
    <property type="entry name" value="PTHR15588"/>
</dbReference>
<keyword evidence="1" id="KW-0694">RNA-binding</keyword>
<dbReference type="AlphaFoldDB" id="L2GPR6"/>
<dbReference type="GO" id="GO:1990726">
    <property type="term" value="C:Lsm1-7-Pat1 complex"/>
    <property type="evidence" value="ECO:0007669"/>
    <property type="project" value="TreeGrafter"/>
</dbReference>
<accession>L2GPR6</accession>
<dbReference type="GO" id="GO:0000932">
    <property type="term" value="C:P-body"/>
    <property type="evidence" value="ECO:0007669"/>
    <property type="project" value="TreeGrafter"/>
</dbReference>
<dbReference type="OrthoDB" id="10263346at2759"/>
<dbReference type="Proteomes" id="UP000011082">
    <property type="component" value="Unassembled WGS sequence"/>
</dbReference>
<dbReference type="GO" id="GO:1990904">
    <property type="term" value="C:ribonucleoprotein complex"/>
    <property type="evidence" value="ECO:0007669"/>
    <property type="project" value="UniProtKB-KW"/>
</dbReference>
<dbReference type="SMART" id="SM00651">
    <property type="entry name" value="Sm"/>
    <property type="match status" value="1"/>
</dbReference>
<dbReference type="GO" id="GO:0003729">
    <property type="term" value="F:mRNA binding"/>
    <property type="evidence" value="ECO:0007669"/>
    <property type="project" value="TreeGrafter"/>
</dbReference>
<dbReference type="PANTHER" id="PTHR15588:SF8">
    <property type="entry name" value="U6 SNRNA-ASSOCIATED SM-LIKE PROTEIN LSM1"/>
    <property type="match status" value="1"/>
</dbReference>
<dbReference type="Gene3D" id="2.30.30.100">
    <property type="match status" value="1"/>
</dbReference>
<dbReference type="EMBL" id="JH370132">
    <property type="protein sequence ID" value="ELA42500.1"/>
    <property type="molecule type" value="Genomic_DNA"/>
</dbReference>
<dbReference type="HOGENOM" id="CLU_1983292_0_0_1"/>
<dbReference type="PANTHER" id="PTHR15588">
    <property type="entry name" value="LSM1"/>
    <property type="match status" value="1"/>
</dbReference>
<organism evidence="4 5">
    <name type="scientific">Vittaforma corneae (strain ATCC 50505)</name>
    <name type="common">Microsporidian parasite</name>
    <name type="synonym">Nosema corneum</name>
    <dbReference type="NCBI Taxonomy" id="993615"/>
    <lineage>
        <taxon>Eukaryota</taxon>
        <taxon>Fungi</taxon>
        <taxon>Fungi incertae sedis</taxon>
        <taxon>Microsporidia</taxon>
        <taxon>Nosematidae</taxon>
        <taxon>Vittaforma</taxon>
    </lineage>
</organism>
<evidence type="ECO:0000313" key="4">
    <source>
        <dbReference type="EMBL" id="ELA42500.1"/>
    </source>
</evidence>
<dbReference type="GO" id="GO:0000290">
    <property type="term" value="P:deadenylation-dependent decapping of nuclear-transcribed mRNA"/>
    <property type="evidence" value="ECO:0007669"/>
    <property type="project" value="TreeGrafter"/>
</dbReference>
<dbReference type="GeneID" id="19881316"/>
<dbReference type="VEuPathDB" id="MicrosporidiaDB:VICG_00599"/>
<dbReference type="SUPFAM" id="SSF50182">
    <property type="entry name" value="Sm-like ribonucleoproteins"/>
    <property type="match status" value="1"/>
</dbReference>
<evidence type="ECO:0000256" key="1">
    <source>
        <dbReference type="ARBA" id="ARBA00022884"/>
    </source>
</evidence>
<dbReference type="InParanoid" id="L2GPR6"/>
<dbReference type="Pfam" id="PF01423">
    <property type="entry name" value="LSM"/>
    <property type="match status" value="1"/>
</dbReference>
<feature type="domain" description="Sm" evidence="3">
    <location>
        <begin position="23"/>
        <end position="91"/>
    </location>
</feature>
<dbReference type="InterPro" id="IPR010920">
    <property type="entry name" value="LSM_dom_sf"/>
</dbReference>
<evidence type="ECO:0000259" key="3">
    <source>
        <dbReference type="SMART" id="SM00651"/>
    </source>
</evidence>
<sequence length="126" mass="14967">MDKPSSKESNTINTEENIGINDREFVEYLEKNVVVLLKDDIYLYGVFKSYDQYNSITLNYVLERIFHEGAYAERRQGLMVIRGESIIFIGIGKFDLRNLRMVDYEYLSKIKEEHWELKKKTSVEIK</sequence>
<protein>
    <recommendedName>
        <fullName evidence="3">Sm domain-containing protein</fullName>
    </recommendedName>
</protein>
<reference evidence="5" key="1">
    <citation type="submission" date="2011-05" db="EMBL/GenBank/DDBJ databases">
        <title>The genome sequence of Vittaforma corneae strain ATCC 50505.</title>
        <authorList>
            <consortium name="The Broad Institute Genome Sequencing Platform"/>
            <person name="Cuomo C."/>
            <person name="Didier E."/>
            <person name="Bowers L."/>
            <person name="Young S.K."/>
            <person name="Zeng Q."/>
            <person name="Gargeya S."/>
            <person name="Fitzgerald M."/>
            <person name="Haas B."/>
            <person name="Abouelleil A."/>
            <person name="Alvarado L."/>
            <person name="Arachchi H.M."/>
            <person name="Berlin A."/>
            <person name="Chapman S.B."/>
            <person name="Gearin G."/>
            <person name="Goldberg J."/>
            <person name="Griggs A."/>
            <person name="Gujja S."/>
            <person name="Hansen M."/>
            <person name="Heiman D."/>
            <person name="Howarth C."/>
            <person name="Larimer J."/>
            <person name="Lui A."/>
            <person name="MacDonald P.J.P."/>
            <person name="McCowen C."/>
            <person name="Montmayeur A."/>
            <person name="Murphy C."/>
            <person name="Neiman D."/>
            <person name="Pearson M."/>
            <person name="Priest M."/>
            <person name="Roberts A."/>
            <person name="Saif S."/>
            <person name="Shea T."/>
            <person name="Sisk P."/>
            <person name="Stolte C."/>
            <person name="Sykes S."/>
            <person name="Wortman J."/>
            <person name="Nusbaum C."/>
            <person name="Birren B."/>
        </authorList>
    </citation>
    <scope>NUCLEOTIDE SEQUENCE [LARGE SCALE GENOMIC DNA]</scope>
    <source>
        <strain evidence="5">ATCC 50505</strain>
    </source>
</reference>
<name>L2GPR6_VITCO</name>
<keyword evidence="5" id="KW-1185">Reference proteome</keyword>
<dbReference type="FunCoup" id="L2GPR6">
    <property type="interactions" value="88"/>
</dbReference>
<keyword evidence="2" id="KW-0687">Ribonucleoprotein</keyword>
<dbReference type="STRING" id="993615.L2GPR6"/>
<proteinExistence type="predicted"/>
<gene>
    <name evidence="4" type="ORF">VICG_00599</name>
</gene>